<dbReference type="GO" id="GO:0004151">
    <property type="term" value="F:dihydroorotase activity"/>
    <property type="evidence" value="ECO:0007669"/>
    <property type="project" value="UniProtKB-UniRule"/>
</dbReference>
<comment type="subunit">
    <text evidence="10">Homodimer.</text>
</comment>
<evidence type="ECO:0000256" key="4">
    <source>
        <dbReference type="ARBA" id="ARBA00012860"/>
    </source>
</evidence>
<keyword evidence="5 10" id="KW-0479">Metal-binding</keyword>
<feature type="binding site" description="via carbamate group" evidence="10">
    <location>
        <position position="101"/>
    </location>
    <ligand>
        <name>Zn(2+)</name>
        <dbReference type="ChEBI" id="CHEBI:29105"/>
        <label>1</label>
    </ligand>
</feature>
<dbReference type="GO" id="GO:0006207">
    <property type="term" value="P:'de novo' pyrimidine nucleobase biosynthetic process"/>
    <property type="evidence" value="ECO:0007669"/>
    <property type="project" value="TreeGrafter"/>
</dbReference>
<dbReference type="NCBIfam" id="TIGR00856">
    <property type="entry name" value="pyrC_dimer"/>
    <property type="match status" value="1"/>
</dbReference>
<keyword evidence="8 10" id="KW-0665">Pyrimidine biosynthesis</keyword>
<comment type="pathway">
    <text evidence="2 10 11">Pyrimidine metabolism; UMP biosynthesis via de novo pathway; (S)-dihydroorotate from bicarbonate: step 3/3.</text>
</comment>
<dbReference type="PANTHER" id="PTHR43137:SF1">
    <property type="entry name" value="DIHYDROOROTASE"/>
    <property type="match status" value="1"/>
</dbReference>
<dbReference type="EC" id="3.5.2.3" evidence="4 10"/>
<dbReference type="InterPro" id="IPR032466">
    <property type="entry name" value="Metal_Hydrolase"/>
</dbReference>
<comment type="cofactor">
    <cofactor evidence="10 11">
        <name>Zn(2+)</name>
        <dbReference type="ChEBI" id="CHEBI:29105"/>
    </cofactor>
    <text evidence="10 11">Binds 2 Zn(2+) ions per subunit.</text>
</comment>
<dbReference type="UniPathway" id="UPA00070">
    <property type="reaction ID" value="UER00117"/>
</dbReference>
<accession>A0A348HBF9</accession>
<dbReference type="Pfam" id="PF01979">
    <property type="entry name" value="Amidohydro_1"/>
    <property type="match status" value="1"/>
</dbReference>
<dbReference type="GO" id="GO:0005829">
    <property type="term" value="C:cytosol"/>
    <property type="evidence" value="ECO:0007669"/>
    <property type="project" value="TreeGrafter"/>
</dbReference>
<evidence type="ECO:0000256" key="9">
    <source>
        <dbReference type="ARBA" id="ARBA00048492"/>
    </source>
</evidence>
<evidence type="ECO:0000313" key="13">
    <source>
        <dbReference type="EMBL" id="BBG28961.1"/>
    </source>
</evidence>
<evidence type="ECO:0000259" key="12">
    <source>
        <dbReference type="Pfam" id="PF01979"/>
    </source>
</evidence>
<dbReference type="OrthoDB" id="9808095at2"/>
<evidence type="ECO:0000256" key="8">
    <source>
        <dbReference type="ARBA" id="ARBA00022975"/>
    </source>
</evidence>
<name>A0A348HBF9_9GAMM</name>
<dbReference type="CDD" id="cd01294">
    <property type="entry name" value="DHOase"/>
    <property type="match status" value="1"/>
</dbReference>
<feature type="binding site" evidence="10">
    <location>
        <position position="253"/>
    </location>
    <ligand>
        <name>substrate</name>
    </ligand>
</feature>
<feature type="binding site" evidence="10">
    <location>
        <position position="221"/>
    </location>
    <ligand>
        <name>substrate</name>
    </ligand>
</feature>
<dbReference type="FunFam" id="3.20.20.140:FF:000006">
    <property type="entry name" value="Dihydroorotase"/>
    <property type="match status" value="1"/>
</dbReference>
<feature type="binding site" evidence="10">
    <location>
        <position position="138"/>
    </location>
    <ligand>
        <name>substrate</name>
    </ligand>
</feature>
<protein>
    <recommendedName>
        <fullName evidence="4 10">Dihydroorotase</fullName>
        <shortName evidence="10">DHOase</shortName>
        <ecNumber evidence="4 10">3.5.2.3</ecNumber>
    </recommendedName>
</protein>
<gene>
    <name evidence="10" type="primary">pyrC</name>
    <name evidence="13" type="ORF">ZBT109_0163</name>
</gene>
<feature type="binding site" evidence="10">
    <location>
        <position position="15"/>
    </location>
    <ligand>
        <name>Zn(2+)</name>
        <dbReference type="ChEBI" id="CHEBI:29105"/>
        <label>1</label>
    </ligand>
</feature>
<dbReference type="GO" id="GO:0008270">
    <property type="term" value="F:zinc ion binding"/>
    <property type="evidence" value="ECO:0007669"/>
    <property type="project" value="UniProtKB-UniRule"/>
</dbReference>
<dbReference type="Proteomes" id="UP000267342">
    <property type="component" value="Chromosome"/>
</dbReference>
<dbReference type="STRING" id="1123510.GCA_000620025_00248"/>
<dbReference type="PANTHER" id="PTHR43137">
    <property type="entry name" value="DIHYDROOROTASE"/>
    <property type="match status" value="1"/>
</dbReference>
<comment type="catalytic activity">
    <reaction evidence="9 10 11">
        <text>(S)-dihydroorotate + H2O = N-carbamoyl-L-aspartate + H(+)</text>
        <dbReference type="Rhea" id="RHEA:24296"/>
        <dbReference type="ChEBI" id="CHEBI:15377"/>
        <dbReference type="ChEBI" id="CHEBI:15378"/>
        <dbReference type="ChEBI" id="CHEBI:30864"/>
        <dbReference type="ChEBI" id="CHEBI:32814"/>
        <dbReference type="EC" id="3.5.2.3"/>
    </reaction>
</comment>
<sequence>MTIQTMTLRRPDDWHLHVRDADMLKAVVPWSSAHFGRAIIMPNLVPPITSVEAALAYRDRILAAIPPKDTFVPLMTCYLTEGLNPRVLREGFLSGLFAAAKLYPAHATTNSAFGVSHWHTITDLLDTMQEIDMPLLIHGEVTDADIDIFDREAAFIDRVLQPLRKAYPALRIVMEHITTREAADYVREAGPRTAATLTPQHLLIDRNAMLVGGIRPHLFCLPILKRREHTEALRALATSGFERAFLGTDSAPHARTAKESACGCAGIFNAPTALSTYAEIFEDEGALDHLEAFCSENGPRFYGLPLNEERITLQRNDHTVPERITDNGQDLHPFRAGETLRWRVVTA</sequence>
<feature type="binding site" evidence="10">
    <location>
        <position position="249"/>
    </location>
    <ligand>
        <name>Zn(2+)</name>
        <dbReference type="ChEBI" id="CHEBI:29105"/>
        <label>1</label>
    </ligand>
</feature>
<feature type="binding site" evidence="10">
    <location>
        <position position="176"/>
    </location>
    <ligand>
        <name>Zn(2+)</name>
        <dbReference type="ChEBI" id="CHEBI:29105"/>
        <label>2</label>
    </ligand>
</feature>
<proteinExistence type="inferred from homology"/>
<feature type="binding site" evidence="10">
    <location>
        <position position="17"/>
    </location>
    <ligand>
        <name>Zn(2+)</name>
        <dbReference type="ChEBI" id="CHEBI:29105"/>
        <label>1</label>
    </ligand>
</feature>
<keyword evidence="7 10" id="KW-0862">Zinc</keyword>
<feature type="binding site" evidence="10">
    <location>
        <begin position="17"/>
        <end position="19"/>
    </location>
    <ligand>
        <name>substrate</name>
    </ligand>
</feature>
<keyword evidence="6 10" id="KW-0378">Hydrolase</keyword>
<dbReference type="RefSeq" id="WP_084261708.1">
    <property type="nucleotide sequence ID" value="NZ_AP018933.1"/>
</dbReference>
<evidence type="ECO:0000256" key="3">
    <source>
        <dbReference type="ARBA" id="ARBA00005631"/>
    </source>
</evidence>
<dbReference type="EMBL" id="AP018933">
    <property type="protein sequence ID" value="BBG28961.1"/>
    <property type="molecule type" value="Genomic_DNA"/>
</dbReference>
<evidence type="ECO:0000256" key="11">
    <source>
        <dbReference type="RuleBase" id="RU003440"/>
    </source>
</evidence>
<dbReference type="AlphaFoldDB" id="A0A348HBF9"/>
<feature type="domain" description="Amidohydrolase-related" evidence="12">
    <location>
        <begin position="13"/>
        <end position="305"/>
    </location>
</feature>
<feature type="binding site" evidence="10">
    <location>
        <position position="43"/>
    </location>
    <ligand>
        <name>substrate</name>
    </ligand>
</feature>
<evidence type="ECO:0000256" key="6">
    <source>
        <dbReference type="ARBA" id="ARBA00022801"/>
    </source>
</evidence>
<evidence type="ECO:0000256" key="2">
    <source>
        <dbReference type="ARBA" id="ARBA00004880"/>
    </source>
</evidence>
<reference evidence="13 14" key="1">
    <citation type="submission" date="2018-09" db="EMBL/GenBank/DDBJ databases">
        <title>Zymobacter palmae IAM14233 (=T109) whole genome analysis.</title>
        <authorList>
            <person name="Yanase H."/>
        </authorList>
    </citation>
    <scope>NUCLEOTIDE SEQUENCE [LARGE SCALE GENOMIC DNA]</scope>
    <source>
        <strain evidence="13 14">IAM14233</strain>
    </source>
</reference>
<comment type="function">
    <text evidence="1 10">Catalyzes the reversible cyclization of carbamoyl aspartate to dihydroorotate.</text>
</comment>
<feature type="binding site" evidence="10">
    <location>
        <position position="138"/>
    </location>
    <ligand>
        <name>Zn(2+)</name>
        <dbReference type="ChEBI" id="CHEBI:29105"/>
        <label>2</label>
    </ligand>
</feature>
<feature type="binding site" description="via carbamate group" evidence="10">
    <location>
        <position position="101"/>
    </location>
    <ligand>
        <name>Zn(2+)</name>
        <dbReference type="ChEBI" id="CHEBI:29105"/>
        <label>2</label>
    </ligand>
</feature>
<feature type="modified residue" description="N6-carboxylysine" evidence="10">
    <location>
        <position position="101"/>
    </location>
</feature>
<evidence type="ECO:0000313" key="14">
    <source>
        <dbReference type="Proteomes" id="UP000267342"/>
    </source>
</evidence>
<keyword evidence="14" id="KW-1185">Reference proteome</keyword>
<evidence type="ECO:0000256" key="1">
    <source>
        <dbReference type="ARBA" id="ARBA00002368"/>
    </source>
</evidence>
<evidence type="ECO:0000256" key="10">
    <source>
        <dbReference type="HAMAP-Rule" id="MF_00219"/>
    </source>
</evidence>
<dbReference type="KEGG" id="zpl:ZBT109_0163"/>
<dbReference type="PIRSF" id="PIRSF001237">
    <property type="entry name" value="DHOdimr"/>
    <property type="match status" value="1"/>
</dbReference>
<feature type="active site" evidence="10">
    <location>
        <position position="249"/>
    </location>
</feature>
<dbReference type="InterPro" id="IPR002195">
    <property type="entry name" value="Dihydroorotase_CS"/>
</dbReference>
<dbReference type="SUPFAM" id="SSF51556">
    <property type="entry name" value="Metallo-dependent hydrolases"/>
    <property type="match status" value="1"/>
</dbReference>
<dbReference type="PROSITE" id="PS00483">
    <property type="entry name" value="DIHYDROOROTASE_2"/>
    <property type="match status" value="1"/>
</dbReference>
<dbReference type="PROSITE" id="PS00482">
    <property type="entry name" value="DIHYDROOROTASE_1"/>
    <property type="match status" value="1"/>
</dbReference>
<dbReference type="InterPro" id="IPR004721">
    <property type="entry name" value="DHOdimr"/>
</dbReference>
<evidence type="ECO:0000256" key="5">
    <source>
        <dbReference type="ARBA" id="ARBA00022723"/>
    </source>
</evidence>
<comment type="similarity">
    <text evidence="3 10 11">Belongs to the metallo-dependent hydrolases superfamily. DHOase family. Class II DHOase subfamily.</text>
</comment>
<dbReference type="HAMAP" id="MF_00219">
    <property type="entry name" value="PyrC_classII"/>
    <property type="match status" value="1"/>
</dbReference>
<dbReference type="Gene3D" id="3.20.20.140">
    <property type="entry name" value="Metal-dependent hydrolases"/>
    <property type="match status" value="1"/>
</dbReference>
<dbReference type="GO" id="GO:0044205">
    <property type="term" value="P:'de novo' UMP biosynthetic process"/>
    <property type="evidence" value="ECO:0007669"/>
    <property type="project" value="UniProtKB-UniRule"/>
</dbReference>
<organism evidence="13 14">
    <name type="scientific">Zymobacter palmae</name>
    <dbReference type="NCBI Taxonomy" id="33074"/>
    <lineage>
        <taxon>Bacteria</taxon>
        <taxon>Pseudomonadati</taxon>
        <taxon>Pseudomonadota</taxon>
        <taxon>Gammaproteobacteria</taxon>
        <taxon>Oceanospirillales</taxon>
        <taxon>Halomonadaceae</taxon>
        <taxon>Zymobacter group</taxon>
        <taxon>Zymobacter</taxon>
    </lineage>
</organism>
<feature type="binding site" evidence="10">
    <location>
        <position position="265"/>
    </location>
    <ligand>
        <name>substrate</name>
    </ligand>
</feature>
<dbReference type="InterPro" id="IPR006680">
    <property type="entry name" value="Amidohydro-rel"/>
</dbReference>
<evidence type="ECO:0000256" key="7">
    <source>
        <dbReference type="ARBA" id="ARBA00022833"/>
    </source>
</evidence>